<dbReference type="OrthoDB" id="9786473at2"/>
<dbReference type="PIRSF" id="PIRSF020606">
    <property type="entry name" value="UCP020606"/>
    <property type="match status" value="1"/>
</dbReference>
<dbReference type="Pfam" id="PF09997">
    <property type="entry name" value="DUF2238"/>
    <property type="match status" value="1"/>
</dbReference>
<organism evidence="2 3">
    <name type="scientific">Solemya elarraichensis gill symbiont</name>
    <dbReference type="NCBI Taxonomy" id="1918949"/>
    <lineage>
        <taxon>Bacteria</taxon>
        <taxon>Pseudomonadati</taxon>
        <taxon>Pseudomonadota</taxon>
        <taxon>Gammaproteobacteria</taxon>
        <taxon>sulfur-oxidizing symbionts</taxon>
    </lineage>
</organism>
<feature type="transmembrane region" description="Helical" evidence="1">
    <location>
        <begin position="102"/>
        <end position="119"/>
    </location>
</feature>
<gene>
    <name evidence="2" type="ORF">BOW52_05175</name>
</gene>
<feature type="transmembrane region" description="Helical" evidence="1">
    <location>
        <begin position="178"/>
        <end position="196"/>
    </location>
</feature>
<name>A0A1T2L795_9GAMM</name>
<evidence type="ECO:0000313" key="2">
    <source>
        <dbReference type="EMBL" id="OOZ40930.1"/>
    </source>
</evidence>
<protein>
    <recommendedName>
        <fullName evidence="4">DUF2238 domain-containing protein</fullName>
    </recommendedName>
</protein>
<dbReference type="EMBL" id="MPRK01000072">
    <property type="protein sequence ID" value="OOZ40930.1"/>
    <property type="molecule type" value="Genomic_DNA"/>
</dbReference>
<evidence type="ECO:0000313" key="3">
    <source>
        <dbReference type="Proteomes" id="UP000190198"/>
    </source>
</evidence>
<proteinExistence type="predicted"/>
<evidence type="ECO:0008006" key="4">
    <source>
        <dbReference type="Google" id="ProtNLM"/>
    </source>
</evidence>
<evidence type="ECO:0000256" key="1">
    <source>
        <dbReference type="SAM" id="Phobius"/>
    </source>
</evidence>
<comment type="caution">
    <text evidence="2">The sequence shown here is derived from an EMBL/GenBank/DDBJ whole genome shotgun (WGS) entry which is preliminary data.</text>
</comment>
<accession>A0A1T2L795</accession>
<keyword evidence="3" id="KW-1185">Reference proteome</keyword>
<keyword evidence="1" id="KW-1133">Transmembrane helix</keyword>
<dbReference type="InterPro" id="IPR058534">
    <property type="entry name" value="YjdF"/>
</dbReference>
<dbReference type="RefSeq" id="WP_078476767.1">
    <property type="nucleotide sequence ID" value="NZ_MPRK01000072.1"/>
</dbReference>
<feature type="transmembrane region" description="Helical" evidence="1">
    <location>
        <begin position="58"/>
        <end position="79"/>
    </location>
</feature>
<keyword evidence="1" id="KW-0472">Membrane</keyword>
<dbReference type="InterPro" id="IPR014509">
    <property type="entry name" value="YjdF-like"/>
</dbReference>
<dbReference type="AlphaFoldDB" id="A0A1T2L795"/>
<keyword evidence="1" id="KW-0812">Transmembrane</keyword>
<feature type="transmembrane region" description="Helical" evidence="1">
    <location>
        <begin position="31"/>
        <end position="51"/>
    </location>
</feature>
<sequence length="209" mass="23604">MNSPSVLYPFLWLAVFLGVLAWSGIAPADTYTWVLEVSPAVIGLAVMAATYRRFPLTPLVYLLILIHSIILMVGGHYTYAENPLFEWLQGPMGWERNNYDKLGHIAQGLIPAMIARELLLRLQVVHGRGWLVFVVICFCLALSAFYELIEWWVALRSEEAAEAFLGTQGYVWDTQSDMAWALWGAIAALLLLSRLHDRQLEQLAGRQVN</sequence>
<reference evidence="2 3" key="1">
    <citation type="submission" date="2016-11" db="EMBL/GenBank/DDBJ databases">
        <title>Mixed transmission modes and dynamic genome evolution in an obligate animal-bacterial symbiosis.</title>
        <authorList>
            <person name="Russell S.L."/>
            <person name="Corbett-Detig R.B."/>
            <person name="Cavanaugh C.M."/>
        </authorList>
    </citation>
    <scope>NUCLEOTIDE SEQUENCE [LARGE SCALE GENOMIC DNA]</scope>
    <source>
        <strain evidence="2">Sp-SM6</strain>
    </source>
</reference>
<feature type="transmembrane region" description="Helical" evidence="1">
    <location>
        <begin position="131"/>
        <end position="149"/>
    </location>
</feature>
<dbReference type="Proteomes" id="UP000190198">
    <property type="component" value="Unassembled WGS sequence"/>
</dbReference>